<protein>
    <submittedName>
        <fullName evidence="6">Aldehyde dehydrogenase family protein</fullName>
    </submittedName>
</protein>
<gene>
    <name evidence="6" type="ORF">H9815_08050</name>
</gene>
<organism evidence="6 7">
    <name type="scientific">Candidatus Ruania gallistercoris</name>
    <dbReference type="NCBI Taxonomy" id="2838746"/>
    <lineage>
        <taxon>Bacteria</taxon>
        <taxon>Bacillati</taxon>
        <taxon>Actinomycetota</taxon>
        <taxon>Actinomycetes</taxon>
        <taxon>Micrococcales</taxon>
        <taxon>Ruaniaceae</taxon>
        <taxon>Ruania</taxon>
    </lineage>
</organism>
<dbReference type="PROSITE" id="PS00687">
    <property type="entry name" value="ALDEHYDE_DEHYDR_GLU"/>
    <property type="match status" value="1"/>
</dbReference>
<dbReference type="EMBL" id="DXBY01000137">
    <property type="protein sequence ID" value="HIZ35716.1"/>
    <property type="molecule type" value="Genomic_DNA"/>
</dbReference>
<dbReference type="PANTHER" id="PTHR43353:SF5">
    <property type="entry name" value="SUCCINATE-SEMIALDEHYDE DEHYDROGENASE, MITOCHONDRIAL"/>
    <property type="match status" value="1"/>
</dbReference>
<dbReference type="GO" id="GO:0004777">
    <property type="term" value="F:succinate-semialdehyde dehydrogenase (NAD+) activity"/>
    <property type="evidence" value="ECO:0007669"/>
    <property type="project" value="TreeGrafter"/>
</dbReference>
<dbReference type="Gene3D" id="3.40.309.10">
    <property type="entry name" value="Aldehyde Dehydrogenase, Chain A, domain 2"/>
    <property type="match status" value="1"/>
</dbReference>
<dbReference type="GO" id="GO:0009450">
    <property type="term" value="P:gamma-aminobutyric acid catabolic process"/>
    <property type="evidence" value="ECO:0007669"/>
    <property type="project" value="TreeGrafter"/>
</dbReference>
<feature type="domain" description="Aldehyde dehydrogenase" evidence="5">
    <location>
        <begin position="23"/>
        <end position="485"/>
    </location>
</feature>
<reference evidence="6" key="1">
    <citation type="journal article" date="2021" name="PeerJ">
        <title>Extensive microbial diversity within the chicken gut microbiome revealed by metagenomics and culture.</title>
        <authorList>
            <person name="Gilroy R."/>
            <person name="Ravi A."/>
            <person name="Getino M."/>
            <person name="Pursley I."/>
            <person name="Horton D.L."/>
            <person name="Alikhan N.F."/>
            <person name="Baker D."/>
            <person name="Gharbi K."/>
            <person name="Hall N."/>
            <person name="Watson M."/>
            <person name="Adriaenssens E.M."/>
            <person name="Foster-Nyarko E."/>
            <person name="Jarju S."/>
            <person name="Secka A."/>
            <person name="Antonio M."/>
            <person name="Oren A."/>
            <person name="Chaudhuri R.R."/>
            <person name="La Ragione R."/>
            <person name="Hildebrand F."/>
            <person name="Pallen M.J."/>
        </authorList>
    </citation>
    <scope>NUCLEOTIDE SEQUENCE</scope>
    <source>
        <strain evidence="6">ChiGjej4B4-7305</strain>
    </source>
</reference>
<keyword evidence="1 3" id="KW-0560">Oxidoreductase</keyword>
<dbReference type="InterPro" id="IPR016160">
    <property type="entry name" value="Ald_DH_CS_CYS"/>
</dbReference>
<dbReference type="Pfam" id="PF00171">
    <property type="entry name" value="Aldedh"/>
    <property type="match status" value="1"/>
</dbReference>
<accession>A0A9D2EE82</accession>
<comment type="caution">
    <text evidence="6">The sequence shown here is derived from an EMBL/GenBank/DDBJ whole genome shotgun (WGS) entry which is preliminary data.</text>
</comment>
<evidence type="ECO:0000256" key="3">
    <source>
        <dbReference type="RuleBase" id="RU003345"/>
    </source>
</evidence>
<dbReference type="InterPro" id="IPR015590">
    <property type="entry name" value="Aldehyde_DH_dom"/>
</dbReference>
<comment type="similarity">
    <text evidence="3">Belongs to the aldehyde dehydrogenase family.</text>
</comment>
<feature type="region of interest" description="Disordered" evidence="4">
    <location>
        <begin position="1"/>
        <end position="28"/>
    </location>
</feature>
<sequence length="489" mass="50860">MTAAETVVAGARIAGRTEPGDPRPVSAPSTGQVIAQAGWVGVDAVDRAVSAAREAFASWAATPARERAAALRAIAADLRAETEELGAVICAETGKRLAEAQGEVGGSAKYFDWFAEAAAIAEIETGRTAPGRRFQVRHHPVGVVAALGTWNFPVSIPARKIAAALSAGCPTVLKASERTPVSADRLVAICERHLPAGVIGSVMGGPELANALIDHPEVAAVTFTGSTAIGRLVAERAAGSFTRTVLELGGKAPFIIRPDADLDDAVEHLMVAKLRNNGESCIAANNVFVHSSLRDRLWDLLSERVRGIRLGLPEDAQTDLGPMIDVAAARRLADLVDRAEQDGASVVRGPEDVHGLSDSRSGVAGAASSAAADGYLPAILVRCEEPTPLWDEEIFGPVFALRSYDDEDSMVAEVNSWGVGLAGYVCGTDLAGAEQLAERLRVGIVGINNGAPNTPEIPFGGFGGSGIGREGGLSGYLEFVEEQTIAVAR</sequence>
<dbReference type="PANTHER" id="PTHR43353">
    <property type="entry name" value="SUCCINATE-SEMIALDEHYDE DEHYDROGENASE, MITOCHONDRIAL"/>
    <property type="match status" value="1"/>
</dbReference>
<dbReference type="PROSITE" id="PS00070">
    <property type="entry name" value="ALDEHYDE_DEHYDR_CYS"/>
    <property type="match status" value="1"/>
</dbReference>
<evidence type="ECO:0000256" key="2">
    <source>
        <dbReference type="PROSITE-ProRule" id="PRU10007"/>
    </source>
</evidence>
<dbReference type="FunFam" id="3.40.605.10:FF:000063">
    <property type="entry name" value="Succinate-semialdehyde dehydrogenase, mitochondrial"/>
    <property type="match status" value="1"/>
</dbReference>
<dbReference type="InterPro" id="IPR016161">
    <property type="entry name" value="Ald_DH/histidinol_DH"/>
</dbReference>
<dbReference type="InterPro" id="IPR029510">
    <property type="entry name" value="Ald_DH_CS_GLU"/>
</dbReference>
<evidence type="ECO:0000313" key="7">
    <source>
        <dbReference type="Proteomes" id="UP000824037"/>
    </source>
</evidence>
<evidence type="ECO:0000259" key="5">
    <source>
        <dbReference type="Pfam" id="PF00171"/>
    </source>
</evidence>
<dbReference type="InterPro" id="IPR050740">
    <property type="entry name" value="Aldehyde_DH_Superfamily"/>
</dbReference>
<dbReference type="Proteomes" id="UP000824037">
    <property type="component" value="Unassembled WGS sequence"/>
</dbReference>
<reference evidence="6" key="2">
    <citation type="submission" date="2021-04" db="EMBL/GenBank/DDBJ databases">
        <authorList>
            <person name="Gilroy R."/>
        </authorList>
    </citation>
    <scope>NUCLEOTIDE SEQUENCE</scope>
    <source>
        <strain evidence="6">ChiGjej4B4-7305</strain>
    </source>
</reference>
<dbReference type="InterPro" id="IPR016163">
    <property type="entry name" value="Ald_DH_C"/>
</dbReference>
<dbReference type="InterPro" id="IPR016162">
    <property type="entry name" value="Ald_DH_N"/>
</dbReference>
<feature type="active site" evidence="2">
    <location>
        <position position="247"/>
    </location>
</feature>
<evidence type="ECO:0000256" key="4">
    <source>
        <dbReference type="SAM" id="MobiDB-lite"/>
    </source>
</evidence>
<dbReference type="Gene3D" id="3.40.605.10">
    <property type="entry name" value="Aldehyde Dehydrogenase, Chain A, domain 1"/>
    <property type="match status" value="1"/>
</dbReference>
<evidence type="ECO:0000313" key="6">
    <source>
        <dbReference type="EMBL" id="HIZ35716.1"/>
    </source>
</evidence>
<dbReference type="SUPFAM" id="SSF53720">
    <property type="entry name" value="ALDH-like"/>
    <property type="match status" value="1"/>
</dbReference>
<dbReference type="AlphaFoldDB" id="A0A9D2EE82"/>
<proteinExistence type="inferred from homology"/>
<name>A0A9D2EE82_9MICO</name>
<evidence type="ECO:0000256" key="1">
    <source>
        <dbReference type="ARBA" id="ARBA00023002"/>
    </source>
</evidence>